<reference evidence="2 3" key="1">
    <citation type="submission" date="2020-10" db="EMBL/GenBank/DDBJ databases">
        <title>Complete genome sequence of Paludibaculum fermentans P105T, a facultatively anaerobic acidobacterium capable of dissimilatory Fe(III) reduction.</title>
        <authorList>
            <person name="Dedysh S.N."/>
            <person name="Beletsky A.V."/>
            <person name="Kulichevskaya I.S."/>
            <person name="Mardanov A.V."/>
            <person name="Ravin N.V."/>
        </authorList>
    </citation>
    <scope>NUCLEOTIDE SEQUENCE [LARGE SCALE GENOMIC DNA]</scope>
    <source>
        <strain evidence="2 3">P105</strain>
    </source>
</reference>
<dbReference type="AlphaFoldDB" id="A0A7S7SJS5"/>
<evidence type="ECO:0000313" key="3">
    <source>
        <dbReference type="Proteomes" id="UP000593892"/>
    </source>
</evidence>
<feature type="region of interest" description="Disordered" evidence="1">
    <location>
        <begin position="143"/>
        <end position="162"/>
    </location>
</feature>
<organism evidence="2 3">
    <name type="scientific">Paludibaculum fermentans</name>
    <dbReference type="NCBI Taxonomy" id="1473598"/>
    <lineage>
        <taxon>Bacteria</taxon>
        <taxon>Pseudomonadati</taxon>
        <taxon>Acidobacteriota</taxon>
        <taxon>Terriglobia</taxon>
        <taxon>Bryobacterales</taxon>
        <taxon>Bryobacteraceae</taxon>
        <taxon>Paludibaculum</taxon>
    </lineage>
</organism>
<name>A0A7S7SJS5_PALFE</name>
<keyword evidence="3" id="KW-1185">Reference proteome</keyword>
<dbReference type="KEGG" id="pfer:IRI77_33150"/>
<evidence type="ECO:0000313" key="2">
    <source>
        <dbReference type="EMBL" id="QOY87549.1"/>
    </source>
</evidence>
<accession>A0A7S7SJS5</accession>
<feature type="compositionally biased region" description="Gly residues" evidence="1">
    <location>
        <begin position="151"/>
        <end position="162"/>
    </location>
</feature>
<sequence length="162" mass="19458">MRPNLDSLTEEIQHYLETEHFVVYRSMSRATDDGRFVYWDTGRLPDYHRFLECALQLGVRLVHFHTREFRSHHREEALELLEESEMPRDDKRDLERRIRELSIYEGFICAIELSFDFEGRIYLFELQTEWYEEWHDILDQLEDAGPDGPEEAGGYGGFYSNN</sequence>
<evidence type="ECO:0000256" key="1">
    <source>
        <dbReference type="SAM" id="MobiDB-lite"/>
    </source>
</evidence>
<dbReference type="EMBL" id="CP063849">
    <property type="protein sequence ID" value="QOY87549.1"/>
    <property type="molecule type" value="Genomic_DNA"/>
</dbReference>
<dbReference type="RefSeq" id="WP_194449216.1">
    <property type="nucleotide sequence ID" value="NZ_CP063849.1"/>
</dbReference>
<proteinExistence type="predicted"/>
<gene>
    <name evidence="2" type="ORF">IRI77_33150</name>
</gene>
<protein>
    <submittedName>
        <fullName evidence="2">Uncharacterized protein</fullName>
    </submittedName>
</protein>
<dbReference type="Proteomes" id="UP000593892">
    <property type="component" value="Chromosome"/>
</dbReference>